<gene>
    <name evidence="2" type="ORF">SAMN05216187_10476</name>
</gene>
<evidence type="ECO:0000313" key="2">
    <source>
        <dbReference type="EMBL" id="SDK00873.1"/>
    </source>
</evidence>
<sequence>MTRHFSAFEIKQLENNPNILRISDSSITEGRLESEHSKLRQKKIQ</sequence>
<dbReference type="AlphaFoldDB" id="A0A1G8YDY5"/>
<protein>
    <submittedName>
        <fullName evidence="2">Uncharacterized protein</fullName>
    </submittedName>
</protein>
<reference evidence="3" key="1">
    <citation type="submission" date="2016-10" db="EMBL/GenBank/DDBJ databases">
        <authorList>
            <person name="Varghese N."/>
            <person name="Submissions S."/>
        </authorList>
    </citation>
    <scope>NUCLEOTIDE SEQUENCE [LARGE SCALE GENOMIC DNA]</scope>
    <source>
        <strain evidence="3">CGMCC 1.8911</strain>
    </source>
</reference>
<dbReference type="Proteomes" id="UP000242700">
    <property type="component" value="Unassembled WGS sequence"/>
</dbReference>
<evidence type="ECO:0000313" key="3">
    <source>
        <dbReference type="Proteomes" id="UP000242700"/>
    </source>
</evidence>
<feature type="region of interest" description="Disordered" evidence="1">
    <location>
        <begin position="25"/>
        <end position="45"/>
    </location>
</feature>
<organism evidence="2 3">
    <name type="scientific">Jeotgalicoccus aerolatus</name>
    <dbReference type="NCBI Taxonomy" id="709510"/>
    <lineage>
        <taxon>Bacteria</taxon>
        <taxon>Bacillati</taxon>
        <taxon>Bacillota</taxon>
        <taxon>Bacilli</taxon>
        <taxon>Bacillales</taxon>
        <taxon>Staphylococcaceae</taxon>
        <taxon>Jeotgalicoccus</taxon>
    </lineage>
</organism>
<name>A0A1G8YDY5_9STAP</name>
<accession>A0A1G8YDY5</accession>
<dbReference type="EMBL" id="FNFI01000004">
    <property type="protein sequence ID" value="SDK00873.1"/>
    <property type="molecule type" value="Genomic_DNA"/>
</dbReference>
<proteinExistence type="predicted"/>
<evidence type="ECO:0000256" key="1">
    <source>
        <dbReference type="SAM" id="MobiDB-lite"/>
    </source>
</evidence>